<dbReference type="PATRIC" id="fig|1228997.3.peg.1837"/>
<feature type="domain" description="HTH araC/xylS-type" evidence="3">
    <location>
        <begin position="1"/>
        <end position="38"/>
    </location>
</feature>
<protein>
    <recommendedName>
        <fullName evidence="3">HTH araC/xylS-type domain-containing protein</fullName>
    </recommendedName>
</protein>
<dbReference type="Proteomes" id="UP000006276">
    <property type="component" value="Chromosome"/>
</dbReference>
<keyword evidence="2" id="KW-0804">Transcription</keyword>
<keyword evidence="1" id="KW-0805">Transcription regulation</keyword>
<dbReference type="Gene3D" id="1.10.10.60">
    <property type="entry name" value="Homeodomain-like"/>
    <property type="match status" value="1"/>
</dbReference>
<evidence type="ECO:0000256" key="1">
    <source>
        <dbReference type="ARBA" id="ARBA00023015"/>
    </source>
</evidence>
<evidence type="ECO:0000313" key="4">
    <source>
        <dbReference type="EMBL" id="AFR36421.1"/>
    </source>
</evidence>
<evidence type="ECO:0000256" key="2">
    <source>
        <dbReference type="ARBA" id="ARBA00023163"/>
    </source>
</evidence>
<gene>
    <name evidence="4" type="ORF">B739_1837</name>
</gene>
<dbReference type="HOGENOM" id="CLU_000445_81_20_10"/>
<evidence type="ECO:0000313" key="5">
    <source>
        <dbReference type="Proteomes" id="UP000006276"/>
    </source>
</evidence>
<dbReference type="PROSITE" id="PS01124">
    <property type="entry name" value="HTH_ARAC_FAMILY_2"/>
    <property type="match status" value="1"/>
</dbReference>
<dbReference type="EMBL" id="CP003787">
    <property type="protein sequence ID" value="AFR36421.1"/>
    <property type="molecule type" value="Genomic_DNA"/>
</dbReference>
<dbReference type="InterPro" id="IPR018060">
    <property type="entry name" value="HTH_AraC"/>
</dbReference>
<dbReference type="InterPro" id="IPR009057">
    <property type="entry name" value="Homeodomain-like_sf"/>
</dbReference>
<dbReference type="SUPFAM" id="SSF46689">
    <property type="entry name" value="Homeodomain-like"/>
    <property type="match status" value="1"/>
</dbReference>
<accession>J9QTU7</accession>
<dbReference type="GO" id="GO:0003700">
    <property type="term" value="F:DNA-binding transcription factor activity"/>
    <property type="evidence" value="ECO:0007669"/>
    <property type="project" value="InterPro"/>
</dbReference>
<dbReference type="KEGG" id="rag:B739_1837"/>
<sequence>MNRRLLQSKRLLKHSDLSISEIAYEVGFLEPSYFCKVF</sequence>
<organism evidence="4 5">
    <name type="scientific">Riemerella anatipestifer RA-CH-1</name>
    <dbReference type="NCBI Taxonomy" id="1228997"/>
    <lineage>
        <taxon>Bacteria</taxon>
        <taxon>Pseudomonadati</taxon>
        <taxon>Bacteroidota</taxon>
        <taxon>Flavobacteriia</taxon>
        <taxon>Flavobacteriales</taxon>
        <taxon>Weeksellaceae</taxon>
        <taxon>Riemerella</taxon>
    </lineage>
</organism>
<name>J9QTU7_RIEAN</name>
<proteinExistence type="predicted"/>
<dbReference type="Pfam" id="PF12833">
    <property type="entry name" value="HTH_18"/>
    <property type="match status" value="1"/>
</dbReference>
<keyword evidence="5" id="KW-1185">Reference proteome</keyword>
<dbReference type="AlphaFoldDB" id="J9QTU7"/>
<evidence type="ECO:0000259" key="3">
    <source>
        <dbReference type="PROSITE" id="PS01124"/>
    </source>
</evidence>
<reference evidence="4 5" key="1">
    <citation type="submission" date="2012-09" db="EMBL/GenBank/DDBJ databases">
        <title>Riemerella anatipestifer vaccine strains.</title>
        <authorList>
            <person name="Chun C.A."/>
            <person name="Shu W.M."/>
            <person name="Kang Z.D."/>
            <person name="Jia W.X."/>
        </authorList>
    </citation>
    <scope>NUCLEOTIDE SEQUENCE [LARGE SCALE GENOMIC DNA]</scope>
    <source>
        <strain evidence="4 5">RA-CH-1</strain>
    </source>
</reference>
<dbReference type="GO" id="GO:0043565">
    <property type="term" value="F:sequence-specific DNA binding"/>
    <property type="evidence" value="ECO:0007669"/>
    <property type="project" value="InterPro"/>
</dbReference>